<evidence type="ECO:0000256" key="9">
    <source>
        <dbReference type="ARBA" id="ARBA00047883"/>
    </source>
</evidence>
<comment type="cofactor">
    <cofactor evidence="10">
        <name>Mg(2+)</name>
        <dbReference type="ChEBI" id="CHEBI:18420"/>
    </cofactor>
    <text evidence="10">Binds 1 Mg(2+) ion per subunit.</text>
</comment>
<dbReference type="GO" id="GO:0009228">
    <property type="term" value="P:thiamine biosynthetic process"/>
    <property type="evidence" value="ECO:0007669"/>
    <property type="project" value="UniProtKB-KW"/>
</dbReference>
<evidence type="ECO:0000256" key="12">
    <source>
        <dbReference type="RuleBase" id="RU004253"/>
    </source>
</evidence>
<reference evidence="15" key="1">
    <citation type="submission" date="2017-04" db="EMBL/GenBank/DDBJ databases">
        <authorList>
            <person name="Varghese N."/>
            <person name="Submissions S."/>
        </authorList>
    </citation>
    <scope>NUCLEOTIDE SEQUENCE [LARGE SCALE GENOMIC DNA]</scope>
    <source>
        <strain evidence="15">VKM Ac-2510</strain>
    </source>
</reference>
<dbReference type="Gene3D" id="3.20.20.70">
    <property type="entry name" value="Aldolase class I"/>
    <property type="match status" value="1"/>
</dbReference>
<dbReference type="STRING" id="150121.SAMN06296010_2950"/>
<keyword evidence="6 10" id="KW-0784">Thiamine biosynthesis</keyword>
<protein>
    <recommendedName>
        <fullName evidence="10">Thiamine-phosphate synthase</fullName>
        <shortName evidence="10">TP synthase</shortName>
        <shortName evidence="10">TPS</shortName>
        <ecNumber evidence="10">2.5.1.3</ecNumber>
    </recommendedName>
    <alternativeName>
        <fullName evidence="10">Thiamine-phosphate pyrophosphorylase</fullName>
        <shortName evidence="10">TMP pyrophosphorylase</shortName>
        <shortName evidence="10">TMP-PPase</shortName>
    </alternativeName>
</protein>
<dbReference type="InterPro" id="IPR034291">
    <property type="entry name" value="TMP_synthase"/>
</dbReference>
<evidence type="ECO:0000256" key="3">
    <source>
        <dbReference type="ARBA" id="ARBA00022679"/>
    </source>
</evidence>
<proteinExistence type="inferred from homology"/>
<evidence type="ECO:0000256" key="8">
    <source>
        <dbReference type="ARBA" id="ARBA00047851"/>
    </source>
</evidence>
<feature type="binding site" evidence="10">
    <location>
        <position position="118"/>
    </location>
    <ligand>
        <name>4-amino-2-methyl-5-(diphosphooxymethyl)pyrimidine</name>
        <dbReference type="ChEBI" id="CHEBI:57841"/>
    </ligand>
</feature>
<gene>
    <name evidence="10" type="primary">thiE</name>
    <name evidence="14" type="ORF">SAMN06296010_2950</name>
</gene>
<evidence type="ECO:0000256" key="2">
    <source>
        <dbReference type="ARBA" id="ARBA00005165"/>
    </source>
</evidence>
<dbReference type="InterPro" id="IPR022998">
    <property type="entry name" value="ThiamineP_synth_TenI"/>
</dbReference>
<organism evidence="14 15">
    <name type="scientific">Agreia pratensis</name>
    <dbReference type="NCBI Taxonomy" id="150121"/>
    <lineage>
        <taxon>Bacteria</taxon>
        <taxon>Bacillati</taxon>
        <taxon>Actinomycetota</taxon>
        <taxon>Actinomycetes</taxon>
        <taxon>Micrococcales</taxon>
        <taxon>Microbacteriaceae</taxon>
        <taxon>Agreia</taxon>
    </lineage>
</organism>
<comment type="catalytic activity">
    <reaction evidence="8 10 11">
        <text>2-(2-carboxy-4-methylthiazol-5-yl)ethyl phosphate + 4-amino-2-methyl-5-(diphosphooxymethyl)pyrimidine + 2 H(+) = thiamine phosphate + CO2 + diphosphate</text>
        <dbReference type="Rhea" id="RHEA:47848"/>
        <dbReference type="ChEBI" id="CHEBI:15378"/>
        <dbReference type="ChEBI" id="CHEBI:16526"/>
        <dbReference type="ChEBI" id="CHEBI:33019"/>
        <dbReference type="ChEBI" id="CHEBI:37575"/>
        <dbReference type="ChEBI" id="CHEBI:57841"/>
        <dbReference type="ChEBI" id="CHEBI:62890"/>
        <dbReference type="EC" id="2.5.1.3"/>
    </reaction>
</comment>
<dbReference type="PANTHER" id="PTHR20857">
    <property type="entry name" value="THIAMINE-PHOSPHATE PYROPHOSPHORYLASE"/>
    <property type="match status" value="1"/>
</dbReference>
<evidence type="ECO:0000256" key="7">
    <source>
        <dbReference type="ARBA" id="ARBA00047334"/>
    </source>
</evidence>
<feature type="domain" description="Thiamine phosphate synthase/TenI" evidence="13">
    <location>
        <begin position="11"/>
        <end position="200"/>
    </location>
</feature>
<dbReference type="SUPFAM" id="SSF51391">
    <property type="entry name" value="Thiamin phosphate synthase"/>
    <property type="match status" value="1"/>
</dbReference>
<dbReference type="Proteomes" id="UP000193244">
    <property type="component" value="Unassembled WGS sequence"/>
</dbReference>
<comment type="similarity">
    <text evidence="10 11">Belongs to the thiamine-phosphate synthase family.</text>
</comment>
<feature type="binding site" evidence="10">
    <location>
        <position position="99"/>
    </location>
    <ligand>
        <name>Mg(2+)</name>
        <dbReference type="ChEBI" id="CHEBI:18420"/>
    </ligand>
</feature>
<keyword evidence="3 10" id="KW-0808">Transferase</keyword>
<feature type="binding site" evidence="10">
    <location>
        <position position="74"/>
    </location>
    <ligand>
        <name>4-amino-2-methyl-5-(diphosphooxymethyl)pyrimidine</name>
        <dbReference type="ChEBI" id="CHEBI:57841"/>
    </ligand>
</feature>
<evidence type="ECO:0000256" key="6">
    <source>
        <dbReference type="ARBA" id="ARBA00022977"/>
    </source>
</evidence>
<dbReference type="InterPro" id="IPR036206">
    <property type="entry name" value="ThiamineP_synth_sf"/>
</dbReference>
<name>A0A1X7KU37_9MICO</name>
<evidence type="ECO:0000256" key="11">
    <source>
        <dbReference type="RuleBase" id="RU003826"/>
    </source>
</evidence>
<comment type="function">
    <text evidence="1 10">Condenses 4-methyl-5-(beta-hydroxyethyl)thiazole monophosphate (THZ-P) and 2-methyl-4-amino-5-hydroxymethyl pyrimidine pyrophosphate (HMP-PP) to form thiamine monophosphate (TMP).</text>
</comment>
<dbReference type="NCBIfam" id="TIGR00693">
    <property type="entry name" value="thiE"/>
    <property type="match status" value="1"/>
</dbReference>
<dbReference type="EMBL" id="FXAY01000005">
    <property type="protein sequence ID" value="SMG45062.1"/>
    <property type="molecule type" value="Genomic_DNA"/>
</dbReference>
<dbReference type="UniPathway" id="UPA00060">
    <property type="reaction ID" value="UER00141"/>
</dbReference>
<feature type="binding site" evidence="10">
    <location>
        <position position="149"/>
    </location>
    <ligand>
        <name>4-amino-2-methyl-5-(diphosphooxymethyl)pyrimidine</name>
        <dbReference type="ChEBI" id="CHEBI:57841"/>
    </ligand>
</feature>
<feature type="binding site" evidence="10">
    <location>
        <begin position="146"/>
        <end position="148"/>
    </location>
    <ligand>
        <name>2-[(2R,5Z)-2-carboxy-4-methylthiazol-5(2H)-ylidene]ethyl phosphate</name>
        <dbReference type="ChEBI" id="CHEBI:62899"/>
    </ligand>
</feature>
<dbReference type="PANTHER" id="PTHR20857:SF15">
    <property type="entry name" value="THIAMINE-PHOSPHATE SYNTHASE"/>
    <property type="match status" value="1"/>
</dbReference>
<keyword evidence="5 10" id="KW-0460">Magnesium</keyword>
<evidence type="ECO:0000256" key="1">
    <source>
        <dbReference type="ARBA" id="ARBA00003814"/>
    </source>
</evidence>
<dbReference type="InterPro" id="IPR013785">
    <property type="entry name" value="Aldolase_TIM"/>
</dbReference>
<feature type="binding site" evidence="10">
    <location>
        <position position="75"/>
    </location>
    <ligand>
        <name>Mg(2+)</name>
        <dbReference type="ChEBI" id="CHEBI:18420"/>
    </ligand>
</feature>
<feature type="binding site" evidence="10">
    <location>
        <position position="177"/>
    </location>
    <ligand>
        <name>2-[(2R,5Z)-2-carboxy-4-methylthiazol-5(2H)-ylidene]ethyl phosphate</name>
        <dbReference type="ChEBI" id="CHEBI:62899"/>
    </ligand>
</feature>
<feature type="binding site" evidence="10">
    <location>
        <begin position="197"/>
        <end position="198"/>
    </location>
    <ligand>
        <name>2-[(2R,5Z)-2-carboxy-4-methylthiazol-5(2H)-ylidene]ethyl phosphate</name>
        <dbReference type="ChEBI" id="CHEBI:62899"/>
    </ligand>
</feature>
<comment type="catalytic activity">
    <reaction evidence="7 10 11">
        <text>4-methyl-5-(2-phosphooxyethyl)-thiazole + 4-amino-2-methyl-5-(diphosphooxymethyl)pyrimidine + H(+) = thiamine phosphate + diphosphate</text>
        <dbReference type="Rhea" id="RHEA:22328"/>
        <dbReference type="ChEBI" id="CHEBI:15378"/>
        <dbReference type="ChEBI" id="CHEBI:33019"/>
        <dbReference type="ChEBI" id="CHEBI:37575"/>
        <dbReference type="ChEBI" id="CHEBI:57841"/>
        <dbReference type="ChEBI" id="CHEBI:58296"/>
        <dbReference type="EC" id="2.5.1.3"/>
    </reaction>
</comment>
<keyword evidence="15" id="KW-1185">Reference proteome</keyword>
<dbReference type="OrthoDB" id="3243336at2"/>
<feature type="binding site" evidence="10">
    <location>
        <begin position="43"/>
        <end position="47"/>
    </location>
    <ligand>
        <name>4-amino-2-methyl-5-(diphosphooxymethyl)pyrimidine</name>
        <dbReference type="ChEBI" id="CHEBI:57841"/>
    </ligand>
</feature>
<dbReference type="Pfam" id="PF02581">
    <property type="entry name" value="TMP-TENI"/>
    <property type="match status" value="1"/>
</dbReference>
<dbReference type="CDD" id="cd00564">
    <property type="entry name" value="TMP_TenI"/>
    <property type="match status" value="1"/>
</dbReference>
<evidence type="ECO:0000256" key="4">
    <source>
        <dbReference type="ARBA" id="ARBA00022723"/>
    </source>
</evidence>
<dbReference type="RefSeq" id="WP_139824928.1">
    <property type="nucleotide sequence ID" value="NZ_FXAY01000005.1"/>
</dbReference>
<dbReference type="GO" id="GO:0000287">
    <property type="term" value="F:magnesium ion binding"/>
    <property type="evidence" value="ECO:0007669"/>
    <property type="project" value="UniProtKB-UniRule"/>
</dbReference>
<comment type="catalytic activity">
    <reaction evidence="9 10 11">
        <text>2-[(2R,5Z)-2-carboxy-4-methylthiazol-5(2H)-ylidene]ethyl phosphate + 4-amino-2-methyl-5-(diphosphooxymethyl)pyrimidine + 2 H(+) = thiamine phosphate + CO2 + diphosphate</text>
        <dbReference type="Rhea" id="RHEA:47844"/>
        <dbReference type="ChEBI" id="CHEBI:15378"/>
        <dbReference type="ChEBI" id="CHEBI:16526"/>
        <dbReference type="ChEBI" id="CHEBI:33019"/>
        <dbReference type="ChEBI" id="CHEBI:37575"/>
        <dbReference type="ChEBI" id="CHEBI:57841"/>
        <dbReference type="ChEBI" id="CHEBI:62899"/>
        <dbReference type="EC" id="2.5.1.3"/>
    </reaction>
</comment>
<dbReference type="HAMAP" id="MF_00097">
    <property type="entry name" value="TMP_synthase"/>
    <property type="match status" value="1"/>
</dbReference>
<accession>A0A1X7KU37</accession>
<evidence type="ECO:0000256" key="10">
    <source>
        <dbReference type="HAMAP-Rule" id="MF_00097"/>
    </source>
</evidence>
<dbReference type="GO" id="GO:0004789">
    <property type="term" value="F:thiamine-phosphate diphosphorylase activity"/>
    <property type="evidence" value="ECO:0007669"/>
    <property type="project" value="UniProtKB-UniRule"/>
</dbReference>
<evidence type="ECO:0000259" key="13">
    <source>
        <dbReference type="Pfam" id="PF02581"/>
    </source>
</evidence>
<dbReference type="GO" id="GO:0009229">
    <property type="term" value="P:thiamine diphosphate biosynthetic process"/>
    <property type="evidence" value="ECO:0007669"/>
    <property type="project" value="UniProtKB-UniRule"/>
</dbReference>
<sequence length="221" mass="22565">MSLDSSLDLSLYLVTDTALATAAGHPILTVVREAVAGGVTVVQLREKNATAREFLDLVCRVAEAVPDEVAVIVNDRVDVFLAARRLGVPVDGIHLGQSDLPPALARELIGPDAVLGLSASTPEQLIEAENDPGAIDYVGIGALHATTTKTDAPRPLGLEAFAALAASTRLPAVAIGGIGRADIAPLRRAGAAGAAVVSAICSAASPGDAARELASEWRNAR</sequence>
<evidence type="ECO:0000313" key="14">
    <source>
        <dbReference type="EMBL" id="SMG45062.1"/>
    </source>
</evidence>
<dbReference type="EC" id="2.5.1.3" evidence="10"/>
<comment type="pathway">
    <text evidence="2 10 12">Cofactor biosynthesis; thiamine diphosphate biosynthesis; thiamine phosphate from 4-amino-2-methyl-5-diphosphomethylpyrimidine and 4-methyl-5-(2-phosphoethyl)-thiazole: step 1/1.</text>
</comment>
<evidence type="ECO:0000313" key="15">
    <source>
        <dbReference type="Proteomes" id="UP000193244"/>
    </source>
</evidence>
<dbReference type="AlphaFoldDB" id="A0A1X7KU37"/>
<evidence type="ECO:0000256" key="5">
    <source>
        <dbReference type="ARBA" id="ARBA00022842"/>
    </source>
</evidence>
<keyword evidence="4 10" id="KW-0479">Metal-binding</keyword>
<dbReference type="GO" id="GO:0005737">
    <property type="term" value="C:cytoplasm"/>
    <property type="evidence" value="ECO:0007669"/>
    <property type="project" value="TreeGrafter"/>
</dbReference>